<dbReference type="Proteomes" id="UP001141806">
    <property type="component" value="Unassembled WGS sequence"/>
</dbReference>
<name>A0A9Q0H7D4_9MAGN</name>
<dbReference type="SMART" id="SM00575">
    <property type="entry name" value="ZnF_PMZ"/>
    <property type="match status" value="1"/>
</dbReference>
<evidence type="ECO:0000259" key="7">
    <source>
        <dbReference type="PROSITE" id="PS50966"/>
    </source>
</evidence>
<evidence type="ECO:0000256" key="1">
    <source>
        <dbReference type="ARBA" id="ARBA00005889"/>
    </source>
</evidence>
<dbReference type="Pfam" id="PF04434">
    <property type="entry name" value="SWIM"/>
    <property type="match status" value="1"/>
</dbReference>
<comment type="caution">
    <text evidence="8">The sequence shown here is derived from an EMBL/GenBank/DDBJ whole genome shotgun (WGS) entry which is preliminary data.</text>
</comment>
<evidence type="ECO:0000313" key="9">
    <source>
        <dbReference type="Proteomes" id="UP001141806"/>
    </source>
</evidence>
<dbReference type="Pfam" id="PF03101">
    <property type="entry name" value="FAR1"/>
    <property type="match status" value="1"/>
</dbReference>
<feature type="domain" description="SWIM-type" evidence="7">
    <location>
        <begin position="574"/>
        <end position="610"/>
    </location>
</feature>
<dbReference type="PANTHER" id="PTHR31669">
    <property type="entry name" value="PROTEIN FAR1-RELATED SEQUENCE 10-RELATED"/>
    <property type="match status" value="1"/>
</dbReference>
<comment type="similarity">
    <text evidence="1 6">Belongs to the FHY3/FAR1 family.</text>
</comment>
<dbReference type="InterPro" id="IPR018289">
    <property type="entry name" value="MULE_transposase_dom"/>
</dbReference>
<keyword evidence="2 6" id="KW-0479">Metal-binding</keyword>
<reference evidence="8" key="1">
    <citation type="journal article" date="2023" name="Plant J.">
        <title>The genome of the king protea, Protea cynaroides.</title>
        <authorList>
            <person name="Chang J."/>
            <person name="Duong T.A."/>
            <person name="Schoeman C."/>
            <person name="Ma X."/>
            <person name="Roodt D."/>
            <person name="Barker N."/>
            <person name="Li Z."/>
            <person name="Van de Peer Y."/>
            <person name="Mizrachi E."/>
        </authorList>
    </citation>
    <scope>NUCLEOTIDE SEQUENCE</scope>
    <source>
        <tissue evidence="8">Young leaves</tissue>
    </source>
</reference>
<dbReference type="InterPro" id="IPR007527">
    <property type="entry name" value="Znf_SWIM"/>
</dbReference>
<dbReference type="EMBL" id="JAMYWD010000009">
    <property type="protein sequence ID" value="KAJ4960599.1"/>
    <property type="molecule type" value="Genomic_DNA"/>
</dbReference>
<keyword evidence="3 5" id="KW-0863">Zinc-finger</keyword>
<dbReference type="PANTHER" id="PTHR31669:SF157">
    <property type="entry name" value="PROTEIN FAR1-RELATED SEQUENCE"/>
    <property type="match status" value="1"/>
</dbReference>
<evidence type="ECO:0000256" key="5">
    <source>
        <dbReference type="PROSITE-ProRule" id="PRU00325"/>
    </source>
</evidence>
<evidence type="ECO:0000256" key="6">
    <source>
        <dbReference type="RuleBase" id="RU367018"/>
    </source>
</evidence>
<keyword evidence="6" id="KW-0539">Nucleus</keyword>
<accession>A0A9Q0H7D4</accession>
<evidence type="ECO:0000313" key="8">
    <source>
        <dbReference type="EMBL" id="KAJ4960599.1"/>
    </source>
</evidence>
<comment type="function">
    <text evidence="6">Putative transcription activator involved in regulating light control of development.</text>
</comment>
<dbReference type="PROSITE" id="PS50966">
    <property type="entry name" value="ZF_SWIM"/>
    <property type="match status" value="1"/>
</dbReference>
<dbReference type="InterPro" id="IPR004330">
    <property type="entry name" value="FAR1_DNA_bnd_dom"/>
</dbReference>
<organism evidence="8 9">
    <name type="scientific">Protea cynaroides</name>
    <dbReference type="NCBI Taxonomy" id="273540"/>
    <lineage>
        <taxon>Eukaryota</taxon>
        <taxon>Viridiplantae</taxon>
        <taxon>Streptophyta</taxon>
        <taxon>Embryophyta</taxon>
        <taxon>Tracheophyta</taxon>
        <taxon>Spermatophyta</taxon>
        <taxon>Magnoliopsida</taxon>
        <taxon>Proteales</taxon>
        <taxon>Proteaceae</taxon>
        <taxon>Protea</taxon>
    </lineage>
</organism>
<sequence>MEEEAVNQAKELVDAYVTLEDEGEECCVVEDVEAPMVVDGGNKEDSMNLDLSSCLLGGIIEPTMDVEFASEEDARNFYNAYAKQMGFSIRVNSYYRSKKDNSIISREFCCSKEGFRRDKRARKIESSDDAKKRRARPITREGCKALMTVRRRDSGKWYVAKLEKNHNHELVTPAMRHFLRSHRQDYDPKRNLINALGSPGMGTSSTVNVLTEECDSYGKIGFASQDQCNYIGKGRLSTFGIDAQSLLGFFKIMQTNDPAFFYAIQVDEEDRLSSVFWVDTRSRIAYNCFSDVVAFDTTYQVNQYKMPFAPFTGVNHHKQSVLFGCALLADETESTFIWLFKTWLEAMSGRQPGLIITDHDLNIKNAVAKVFPNSCHRYCKWHILGKMPKELGHVYSTLPKTFQLEFDKCINKSESIEEFELAWQSLLDKYNLREIEWIQSLYFDRKEWVPIYLRDTFFAGMSATNRGGSVNSLFDGYVNARTTLQDFAEQYEKALDDRFEKEARAEFDTFYTKPVLKTPLPIEKQAAEIYTRKMFTLFQDEIFESLVLAVKKIREDGEISTYEVARFDEEHKIYSVGFFVSEQRASCSCRMFESEGILCRHTLAVFKATNVFILPQHYILKRWTRNSKDEAALDIIIPVEMQANSQKAKSLQYNVLLQEAIKCAEEGVASDHSFKVALGALREARNKIFEAKKNAANGSKLETMASTGYQDVNSNWSQVDNPISITPVEPYKTNMRESPINDSISQTVLDQSMGRIRTCTKCKCPGHDSRTCLWLKDSGPTATMIGRSTLFLRLSWEIDISNSYCHLIRLGIDMQVHLDESEQNIQLIIFFLIL</sequence>
<dbReference type="InterPro" id="IPR006564">
    <property type="entry name" value="Znf_PMZ"/>
</dbReference>
<gene>
    <name evidence="8" type="ORF">NE237_020509</name>
</gene>
<evidence type="ECO:0000256" key="3">
    <source>
        <dbReference type="ARBA" id="ARBA00022771"/>
    </source>
</evidence>
<dbReference type="GO" id="GO:0005634">
    <property type="term" value="C:nucleus"/>
    <property type="evidence" value="ECO:0007669"/>
    <property type="project" value="UniProtKB-SubCell"/>
</dbReference>
<dbReference type="GO" id="GO:0006355">
    <property type="term" value="P:regulation of DNA-templated transcription"/>
    <property type="evidence" value="ECO:0007669"/>
    <property type="project" value="UniProtKB-UniRule"/>
</dbReference>
<dbReference type="OrthoDB" id="1927586at2759"/>
<dbReference type="GO" id="GO:0008270">
    <property type="term" value="F:zinc ion binding"/>
    <property type="evidence" value="ECO:0007669"/>
    <property type="project" value="UniProtKB-UniRule"/>
</dbReference>
<dbReference type="Pfam" id="PF10551">
    <property type="entry name" value="MULE"/>
    <property type="match status" value="1"/>
</dbReference>
<dbReference type="InterPro" id="IPR031052">
    <property type="entry name" value="FHY3/FAR1"/>
</dbReference>
<dbReference type="AlphaFoldDB" id="A0A9Q0H7D4"/>
<protein>
    <recommendedName>
        <fullName evidence="6">Protein FAR1-RELATED SEQUENCE</fullName>
    </recommendedName>
</protein>
<comment type="subcellular location">
    <subcellularLocation>
        <location evidence="6">Nucleus</location>
    </subcellularLocation>
</comment>
<evidence type="ECO:0000256" key="2">
    <source>
        <dbReference type="ARBA" id="ARBA00022723"/>
    </source>
</evidence>
<keyword evidence="9" id="KW-1185">Reference proteome</keyword>
<proteinExistence type="inferred from homology"/>
<evidence type="ECO:0000256" key="4">
    <source>
        <dbReference type="ARBA" id="ARBA00022833"/>
    </source>
</evidence>
<keyword evidence="4 6" id="KW-0862">Zinc</keyword>